<evidence type="ECO:0000313" key="1">
    <source>
        <dbReference type="EMBL" id="PSC75970.1"/>
    </source>
</evidence>
<dbReference type="EMBL" id="LHPF02000002">
    <property type="protein sequence ID" value="PSC75970.1"/>
    <property type="molecule type" value="Genomic_DNA"/>
</dbReference>
<dbReference type="OrthoDB" id="10339237at2759"/>
<dbReference type="Proteomes" id="UP000239649">
    <property type="component" value="Unassembled WGS sequence"/>
</dbReference>
<organism evidence="1 2">
    <name type="scientific">Micractinium conductrix</name>
    <dbReference type="NCBI Taxonomy" id="554055"/>
    <lineage>
        <taxon>Eukaryota</taxon>
        <taxon>Viridiplantae</taxon>
        <taxon>Chlorophyta</taxon>
        <taxon>core chlorophytes</taxon>
        <taxon>Trebouxiophyceae</taxon>
        <taxon>Chlorellales</taxon>
        <taxon>Chlorellaceae</taxon>
        <taxon>Chlorella clade</taxon>
        <taxon>Micractinium</taxon>
    </lineage>
</organism>
<protein>
    <submittedName>
        <fullName evidence="1">Aminoglycoside phosphotransferase</fullName>
    </submittedName>
</protein>
<accession>A0A2P6VPG2</accession>
<proteinExistence type="predicted"/>
<name>A0A2P6VPG2_9CHLO</name>
<comment type="caution">
    <text evidence="1">The sequence shown here is derived from an EMBL/GenBank/DDBJ whole genome shotgun (WGS) entry which is preliminary data.</text>
</comment>
<dbReference type="GO" id="GO:0016740">
    <property type="term" value="F:transferase activity"/>
    <property type="evidence" value="ECO:0007669"/>
    <property type="project" value="UniProtKB-KW"/>
</dbReference>
<keyword evidence="2" id="KW-1185">Reference proteome</keyword>
<sequence length="103" mass="11260">MAEEVAAEEAAHQGLSDVKLDVRSWLGEGGEGNAGLEERMAGALVMRLLQAYHKEAGEPFDDENEDSYWRLQGFVPGALVKALDQPTLKRLIKAYISLPFSGV</sequence>
<dbReference type="AlphaFoldDB" id="A0A2P6VPG2"/>
<reference evidence="1 2" key="1">
    <citation type="journal article" date="2018" name="Plant J.">
        <title>Genome sequences of Chlorella sorokiniana UTEX 1602 and Micractinium conductrix SAG 241.80: implications to maltose excretion by a green alga.</title>
        <authorList>
            <person name="Arriola M.B."/>
            <person name="Velmurugan N."/>
            <person name="Zhang Y."/>
            <person name="Plunkett M.H."/>
            <person name="Hondzo H."/>
            <person name="Barney B.M."/>
        </authorList>
    </citation>
    <scope>NUCLEOTIDE SEQUENCE [LARGE SCALE GENOMIC DNA]</scope>
    <source>
        <strain evidence="1 2">SAG 241.80</strain>
    </source>
</reference>
<evidence type="ECO:0000313" key="2">
    <source>
        <dbReference type="Proteomes" id="UP000239649"/>
    </source>
</evidence>
<gene>
    <name evidence="1" type="ORF">C2E20_1679</name>
</gene>